<evidence type="ECO:0000259" key="1">
    <source>
        <dbReference type="Pfam" id="PF12986"/>
    </source>
</evidence>
<proteinExistence type="predicted"/>
<accession>A0A1G5RPR8</accession>
<name>A0A1G5RPR8_9FIRM</name>
<evidence type="ECO:0000313" key="2">
    <source>
        <dbReference type="EMBL" id="SCZ75994.1"/>
    </source>
</evidence>
<dbReference type="Proteomes" id="UP000199208">
    <property type="component" value="Unassembled WGS sequence"/>
</dbReference>
<feature type="domain" description="DUF3870" evidence="1">
    <location>
        <begin position="7"/>
        <end position="99"/>
    </location>
</feature>
<sequence length="105" mass="11736">MKTSEIFISGYARLPQGITAEEMYTVMVVGMVVDKDTGLILDVECSLVTDLAKKFIKDLLVGKSLEHISEIEEALTLRYFGSARKALISAIKIAYEKYRQILSES</sequence>
<evidence type="ECO:0000313" key="3">
    <source>
        <dbReference type="Proteomes" id="UP000199208"/>
    </source>
</evidence>
<gene>
    <name evidence="2" type="ORF">SAMN03080599_00016</name>
</gene>
<dbReference type="AlphaFoldDB" id="A0A1G5RPR8"/>
<dbReference type="OrthoDB" id="7061730at2"/>
<reference evidence="2 3" key="1">
    <citation type="submission" date="2016-10" db="EMBL/GenBank/DDBJ databases">
        <authorList>
            <person name="de Groot N.N."/>
        </authorList>
    </citation>
    <scope>NUCLEOTIDE SEQUENCE [LARGE SCALE GENOMIC DNA]</scope>
    <source>
        <strain evidence="2 3">DSM 2784</strain>
    </source>
</reference>
<dbReference type="InterPro" id="IPR024617">
    <property type="entry name" value="DUF3870"/>
</dbReference>
<dbReference type="Pfam" id="PF12986">
    <property type="entry name" value="DUF3870"/>
    <property type="match status" value="1"/>
</dbReference>
<dbReference type="RefSeq" id="WP_092588851.1">
    <property type="nucleotide sequence ID" value="NZ_FMWL01000001.1"/>
</dbReference>
<protein>
    <recommendedName>
        <fullName evidence="1">DUF3870 domain-containing protein</fullName>
    </recommendedName>
</protein>
<organism evidence="2 3">
    <name type="scientific">Acidaminobacter hydrogenoformans DSM 2784</name>
    <dbReference type="NCBI Taxonomy" id="1120920"/>
    <lineage>
        <taxon>Bacteria</taxon>
        <taxon>Bacillati</taxon>
        <taxon>Bacillota</taxon>
        <taxon>Clostridia</taxon>
        <taxon>Peptostreptococcales</taxon>
        <taxon>Acidaminobacteraceae</taxon>
        <taxon>Acidaminobacter</taxon>
    </lineage>
</organism>
<dbReference type="STRING" id="1120920.SAMN03080599_00016"/>
<dbReference type="EMBL" id="FMWL01000001">
    <property type="protein sequence ID" value="SCZ75994.1"/>
    <property type="molecule type" value="Genomic_DNA"/>
</dbReference>
<keyword evidence="3" id="KW-1185">Reference proteome</keyword>